<dbReference type="GO" id="GO:0005506">
    <property type="term" value="F:iron ion binding"/>
    <property type="evidence" value="ECO:0007669"/>
    <property type="project" value="InterPro"/>
</dbReference>
<gene>
    <name evidence="8" type="primary">rbr1</name>
    <name evidence="8" type="ORF">HHT355_0356</name>
</gene>
<evidence type="ECO:0000313" key="9">
    <source>
        <dbReference type="Proteomes" id="UP000236497"/>
    </source>
</evidence>
<proteinExistence type="predicted"/>
<dbReference type="Proteomes" id="UP000236497">
    <property type="component" value="Unassembled WGS sequence"/>
</dbReference>
<evidence type="ECO:0000256" key="1">
    <source>
        <dbReference type="ARBA" id="ARBA00001965"/>
    </source>
</evidence>
<dbReference type="InterPro" id="IPR003251">
    <property type="entry name" value="Rr_diiron-bd_dom"/>
</dbReference>
<dbReference type="InterPro" id="IPR024934">
    <property type="entry name" value="Rubredoxin-like_dom"/>
</dbReference>
<evidence type="ECO:0000256" key="4">
    <source>
        <dbReference type="ARBA" id="ARBA00022982"/>
    </source>
</evidence>
<feature type="domain" description="Rubredoxin-like" evidence="6">
    <location>
        <begin position="160"/>
        <end position="194"/>
    </location>
</feature>
<dbReference type="NCBIfam" id="NF045767">
    <property type="entry name" value="RuberyRbr"/>
    <property type="match status" value="1"/>
</dbReference>
<dbReference type="RefSeq" id="WP_103201736.1">
    <property type="nucleotide sequence ID" value="NZ_CVTD020000008.1"/>
</dbReference>
<dbReference type="PANTHER" id="PTHR43865:SF1">
    <property type="entry name" value="RUBRERYTHRIN-RELATED"/>
    <property type="match status" value="1"/>
</dbReference>
<keyword evidence="2" id="KW-0813">Transport</keyword>
<dbReference type="InterPro" id="IPR009040">
    <property type="entry name" value="Ferritin-like_diiron"/>
</dbReference>
<dbReference type="Gene3D" id="1.20.1260.10">
    <property type="match status" value="1"/>
</dbReference>
<dbReference type="Gene3D" id="2.20.28.10">
    <property type="match status" value="1"/>
</dbReference>
<dbReference type="PROSITE" id="PS50903">
    <property type="entry name" value="RUBREDOXIN_LIKE"/>
    <property type="match status" value="1"/>
</dbReference>
<dbReference type="FunFam" id="2.20.28.10:FF:000018">
    <property type="entry name" value="Rubrerythrin"/>
    <property type="match status" value="1"/>
</dbReference>
<dbReference type="PANTHER" id="PTHR43865">
    <property type="entry name" value="RUBRERYTHRIN-RELATED"/>
    <property type="match status" value="1"/>
</dbReference>
<dbReference type="AlphaFoldDB" id="A0A0H5SDU8"/>
<evidence type="ECO:0000256" key="2">
    <source>
        <dbReference type="ARBA" id="ARBA00022448"/>
    </source>
</evidence>
<evidence type="ECO:0000256" key="5">
    <source>
        <dbReference type="ARBA" id="ARBA00023004"/>
    </source>
</evidence>
<dbReference type="InterPro" id="IPR052364">
    <property type="entry name" value="Rubrerythrin"/>
</dbReference>
<dbReference type="CDD" id="cd00729">
    <property type="entry name" value="rubredoxin_SM"/>
    <property type="match status" value="1"/>
</dbReference>
<dbReference type="InterPro" id="IPR009078">
    <property type="entry name" value="Ferritin-like_SF"/>
</dbReference>
<protein>
    <submittedName>
        <fullName evidence="8">Rubrerythrin-1</fullName>
        <ecNumber evidence="8">1.11.1.1</ecNumber>
    </submittedName>
</protein>
<evidence type="ECO:0000256" key="3">
    <source>
        <dbReference type="ARBA" id="ARBA00022723"/>
    </source>
</evidence>
<dbReference type="Pfam" id="PF21349">
    <property type="entry name" value="RUBY_RBDX"/>
    <property type="match status" value="1"/>
</dbReference>
<keyword evidence="8" id="KW-0560">Oxidoreductase</keyword>
<dbReference type="PROSITE" id="PS50905">
    <property type="entry name" value="FERRITIN_LIKE"/>
    <property type="match status" value="1"/>
</dbReference>
<keyword evidence="3" id="KW-0479">Metal-binding</keyword>
<organism evidence="8 9">
    <name type="scientific">Herbinix hemicellulosilytica</name>
    <dbReference type="NCBI Taxonomy" id="1564487"/>
    <lineage>
        <taxon>Bacteria</taxon>
        <taxon>Bacillati</taxon>
        <taxon>Bacillota</taxon>
        <taxon>Clostridia</taxon>
        <taxon>Lachnospirales</taxon>
        <taxon>Lachnospiraceae</taxon>
        <taxon>Herbinix</taxon>
    </lineage>
</organism>
<dbReference type="SUPFAM" id="SSF47240">
    <property type="entry name" value="Ferritin-like"/>
    <property type="match status" value="1"/>
</dbReference>
<accession>A0A0H5SDU8</accession>
<evidence type="ECO:0000259" key="6">
    <source>
        <dbReference type="PROSITE" id="PS50903"/>
    </source>
</evidence>
<keyword evidence="9" id="KW-1185">Reference proteome</keyword>
<keyword evidence="8" id="KW-0575">Peroxidase</keyword>
<keyword evidence="4" id="KW-0249">Electron transport</keyword>
<feature type="domain" description="Ferritin-like diiron" evidence="7">
    <location>
        <begin position="4"/>
        <end position="153"/>
    </location>
</feature>
<dbReference type="SUPFAM" id="SSF57802">
    <property type="entry name" value="Rubredoxin-like"/>
    <property type="match status" value="1"/>
</dbReference>
<dbReference type="InterPro" id="IPR048574">
    <property type="entry name" value="RUBY_RBDX"/>
</dbReference>
<dbReference type="EC" id="1.11.1.1" evidence="8"/>
<dbReference type="OrthoDB" id="9799749at2"/>
<sequence length="198" mass="22376">MSKSLRGTKTLENLMKSFAGEAQARLRYTYYASVAGKEGYKQIQNIFMETAENEKEHAKVFLKLAQKYLDGENPAPVEINATYPFAYGDTVANLKAAAAGEHEESEVDYPAFAKVAKEEGFDDIAERFLLIAKVEKHHEERYKKLLENIETGRVFKKDGKVYWKCLNCGYVHEGDAAPEVCPACAHPQAYFQLLDDCF</sequence>
<name>A0A0H5SDU8_HERHM</name>
<evidence type="ECO:0000259" key="7">
    <source>
        <dbReference type="PROSITE" id="PS50905"/>
    </source>
</evidence>
<dbReference type="GO" id="GO:0016692">
    <property type="term" value="F:NADH peroxidase activity"/>
    <property type="evidence" value="ECO:0007669"/>
    <property type="project" value="UniProtKB-EC"/>
</dbReference>
<dbReference type="CDD" id="cd01041">
    <property type="entry name" value="Rubrerythrin"/>
    <property type="match status" value="1"/>
</dbReference>
<dbReference type="EMBL" id="CVTD020000008">
    <property type="protein sequence ID" value="CRZ33564.1"/>
    <property type="molecule type" value="Genomic_DNA"/>
</dbReference>
<dbReference type="InterPro" id="IPR012347">
    <property type="entry name" value="Ferritin-like"/>
</dbReference>
<evidence type="ECO:0000313" key="8">
    <source>
        <dbReference type="EMBL" id="CRZ33564.1"/>
    </source>
</evidence>
<keyword evidence="5" id="KW-0408">Iron</keyword>
<reference evidence="8 9" key="1">
    <citation type="submission" date="2015-06" db="EMBL/GenBank/DDBJ databases">
        <authorList>
            <person name="Wibberg Daniel"/>
        </authorList>
    </citation>
    <scope>NUCLEOTIDE SEQUENCE [LARGE SCALE GENOMIC DNA]</scope>
    <source>
        <strain evidence="8 9">T3/55T</strain>
    </source>
</reference>
<dbReference type="Pfam" id="PF02915">
    <property type="entry name" value="Rubrerythrin"/>
    <property type="match status" value="1"/>
</dbReference>
<comment type="cofactor">
    <cofactor evidence="1">
        <name>Fe(3+)</name>
        <dbReference type="ChEBI" id="CHEBI:29034"/>
    </cofactor>
</comment>